<evidence type="ECO:0008006" key="4">
    <source>
        <dbReference type="Google" id="ProtNLM"/>
    </source>
</evidence>
<name>A0A9Q0J3V2_9ROSI</name>
<dbReference type="GO" id="GO:0003713">
    <property type="term" value="F:transcription coactivator activity"/>
    <property type="evidence" value="ECO:0007669"/>
    <property type="project" value="TreeGrafter"/>
</dbReference>
<dbReference type="OrthoDB" id="10264870at2759"/>
<proteinExistence type="predicted"/>
<protein>
    <recommendedName>
        <fullName evidence="4">Transcriptional coactivator Hfi1/Transcriptional adapter 1</fullName>
    </recommendedName>
</protein>
<evidence type="ECO:0000313" key="3">
    <source>
        <dbReference type="Proteomes" id="UP001141552"/>
    </source>
</evidence>
<feature type="region of interest" description="Disordered" evidence="1">
    <location>
        <begin position="108"/>
        <end position="136"/>
    </location>
</feature>
<feature type="compositionally biased region" description="Basic and acidic residues" evidence="1">
    <location>
        <begin position="122"/>
        <end position="132"/>
    </location>
</feature>
<dbReference type="Proteomes" id="UP001141552">
    <property type="component" value="Unassembled WGS sequence"/>
</dbReference>
<evidence type="ECO:0000313" key="2">
    <source>
        <dbReference type="EMBL" id="KAJ4826665.1"/>
    </source>
</evidence>
<dbReference type="AlphaFoldDB" id="A0A9Q0J3V2"/>
<dbReference type="GO" id="GO:0000124">
    <property type="term" value="C:SAGA complex"/>
    <property type="evidence" value="ECO:0007669"/>
    <property type="project" value="TreeGrafter"/>
</dbReference>
<dbReference type="PANTHER" id="PTHR21277">
    <property type="entry name" value="TRANSCRIPTIONAL ADAPTER 1"/>
    <property type="match status" value="1"/>
</dbReference>
<accession>A0A9Q0J3V2</accession>
<evidence type="ECO:0000256" key="1">
    <source>
        <dbReference type="SAM" id="MobiDB-lite"/>
    </source>
</evidence>
<reference evidence="2" key="2">
    <citation type="journal article" date="2023" name="Plants (Basel)">
        <title>Annotation of the Turnera subulata (Passifloraceae) Draft Genome Reveals the S-Locus Evolved after the Divergence of Turneroideae from Passifloroideae in a Stepwise Manner.</title>
        <authorList>
            <person name="Henning P.M."/>
            <person name="Roalson E.H."/>
            <person name="Mir W."/>
            <person name="McCubbin A.G."/>
            <person name="Shore J.S."/>
        </authorList>
    </citation>
    <scope>NUCLEOTIDE SEQUENCE</scope>
    <source>
        <strain evidence="2">F60SS</strain>
    </source>
</reference>
<comment type="caution">
    <text evidence="2">The sequence shown here is derived from an EMBL/GenBank/DDBJ whole genome shotgun (WGS) entry which is preliminary data.</text>
</comment>
<dbReference type="PANTHER" id="PTHR21277:SF29">
    <property type="entry name" value="TRANSCRIPTIONAL REGULATOR OF RNA POLII, SAGA, SUBUNIT"/>
    <property type="match status" value="1"/>
</dbReference>
<sequence length="365" mass="40749">MPVGKHFSRTDTLELKSQIGRKLGRLKADKYFDLLSKFLRLKIEKSKFDRLCIATIGRENVHLHNCLLRSIITNACSKTPPPKENKVEGILSVKVPNGYNRSSLQSLCRDFPQSPRKGRTPNIRDRKFKDRPSPLGPYGKCHGIAFEDLVPKTQEQQSTTELLSLCSRPPGSVEDGEEVDQAAGSPSIHSKSPVRPPLGIPTNFQRPPKVLYNRFASSRHAETCSSFGELPDSGTLMKRLEHKLQLEGLNVSVDCANLLNSSLDIYLKRLIKPCLELAGSRSSQKRIGQRHAEPGANEIPTVFVKGLLVSFLVVEISETQLDERDGNNSDYDVTSEQVDKMITTEKAKSKLLKAKEARKMSCQND</sequence>
<reference evidence="2" key="1">
    <citation type="submission" date="2022-02" db="EMBL/GenBank/DDBJ databases">
        <authorList>
            <person name="Henning P.M."/>
            <person name="McCubbin A.G."/>
            <person name="Shore J.S."/>
        </authorList>
    </citation>
    <scope>NUCLEOTIDE SEQUENCE</scope>
    <source>
        <strain evidence="2">F60SS</strain>
        <tissue evidence="2">Leaves</tissue>
    </source>
</reference>
<dbReference type="GO" id="GO:0006357">
    <property type="term" value="P:regulation of transcription by RNA polymerase II"/>
    <property type="evidence" value="ECO:0007669"/>
    <property type="project" value="TreeGrafter"/>
</dbReference>
<organism evidence="2 3">
    <name type="scientific">Turnera subulata</name>
    <dbReference type="NCBI Taxonomy" id="218843"/>
    <lineage>
        <taxon>Eukaryota</taxon>
        <taxon>Viridiplantae</taxon>
        <taxon>Streptophyta</taxon>
        <taxon>Embryophyta</taxon>
        <taxon>Tracheophyta</taxon>
        <taxon>Spermatophyta</taxon>
        <taxon>Magnoliopsida</taxon>
        <taxon>eudicotyledons</taxon>
        <taxon>Gunneridae</taxon>
        <taxon>Pentapetalae</taxon>
        <taxon>rosids</taxon>
        <taxon>fabids</taxon>
        <taxon>Malpighiales</taxon>
        <taxon>Passifloraceae</taxon>
        <taxon>Turnera</taxon>
    </lineage>
</organism>
<dbReference type="EMBL" id="JAKUCV010006610">
    <property type="protein sequence ID" value="KAJ4826665.1"/>
    <property type="molecule type" value="Genomic_DNA"/>
</dbReference>
<gene>
    <name evidence="2" type="ORF">Tsubulata_001548</name>
</gene>
<feature type="region of interest" description="Disordered" evidence="1">
    <location>
        <begin position="157"/>
        <end position="203"/>
    </location>
</feature>
<dbReference type="Pfam" id="PF12767">
    <property type="entry name" value="SAGA-Tad1"/>
    <property type="match status" value="1"/>
</dbReference>
<keyword evidence="3" id="KW-1185">Reference proteome</keyword>
<dbReference type="InterPro" id="IPR024738">
    <property type="entry name" value="Hfi1/Tada1"/>
</dbReference>